<dbReference type="SMART" id="SM00028">
    <property type="entry name" value="TPR"/>
    <property type="match status" value="3"/>
</dbReference>
<feature type="signal peptide" evidence="2">
    <location>
        <begin position="1"/>
        <end position="22"/>
    </location>
</feature>
<reference evidence="3" key="1">
    <citation type="submission" date="2024-07" db="EMBL/GenBank/DDBJ databases">
        <title>Genome Analysis of a Potential Novel Vibrio Species Secreting pH- and Thermo-stable Alginate Lyase and its Application in Producing Alginate Oligosaccharides.</title>
        <authorList>
            <person name="Huang H."/>
            <person name="Bao K."/>
        </authorList>
    </citation>
    <scope>NUCLEOTIDE SEQUENCE</scope>
    <source>
        <strain evidence="3">HB236076</strain>
    </source>
</reference>
<evidence type="ECO:0000256" key="2">
    <source>
        <dbReference type="SAM" id="SignalP"/>
    </source>
</evidence>
<keyword evidence="3" id="KW-0449">Lipoprotein</keyword>
<dbReference type="KEGG" id="vih:AB0763_10825"/>
<dbReference type="PROSITE" id="PS50005">
    <property type="entry name" value="TPR"/>
    <property type="match status" value="1"/>
</dbReference>
<name>A0AB39HB61_9VIBR</name>
<evidence type="ECO:0000313" key="3">
    <source>
        <dbReference type="EMBL" id="XDK24682.1"/>
    </source>
</evidence>
<dbReference type="AlphaFoldDB" id="A0AB39HB61"/>
<sequence>MVKWLALLGMSSVLLLSGCATQQETSEHWVFPAMAVPLQPSAEQQVKIAQLTQLLARKNLPADVRAKMLVERGHFYDSVGLDELARVDFFQSLKINPQQPAIFNILGVYETQRANFDDAYQFFDSTLELNPQDTFAQRNRAIALYYGERYLLALEDMNAYWREDPSDPFRVLWRYVIEQKVDPQQAKAHLAESYQQRNARWGWLIVAVMLDEISERQAFQVVMDNSENNNDLAERLTELYFYMGKKYQINQDYAHAISLYKLVLSYNVFDYLEHRYTFVELGNIYRSLTLDEEESASAKDDSAEQ</sequence>
<feature type="repeat" description="TPR" evidence="1">
    <location>
        <begin position="100"/>
        <end position="133"/>
    </location>
</feature>
<dbReference type="InterPro" id="IPR019734">
    <property type="entry name" value="TPR_rpt"/>
</dbReference>
<feature type="chain" id="PRO_5044210675" evidence="2">
    <location>
        <begin position="23"/>
        <end position="305"/>
    </location>
</feature>
<keyword evidence="2" id="KW-0732">Signal</keyword>
<dbReference type="SUPFAM" id="SSF48452">
    <property type="entry name" value="TPR-like"/>
    <property type="match status" value="1"/>
</dbReference>
<accession>A0AB39HB61</accession>
<dbReference type="InterPro" id="IPR011990">
    <property type="entry name" value="TPR-like_helical_dom_sf"/>
</dbReference>
<evidence type="ECO:0000256" key="1">
    <source>
        <dbReference type="PROSITE-ProRule" id="PRU00339"/>
    </source>
</evidence>
<dbReference type="Gene3D" id="1.25.40.10">
    <property type="entry name" value="Tetratricopeptide repeat domain"/>
    <property type="match status" value="1"/>
</dbReference>
<dbReference type="PROSITE" id="PS51257">
    <property type="entry name" value="PROKAR_LIPOPROTEIN"/>
    <property type="match status" value="1"/>
</dbReference>
<keyword evidence="1" id="KW-0802">TPR repeat</keyword>
<dbReference type="RefSeq" id="WP_306100673.1">
    <property type="nucleotide sequence ID" value="NZ_CP162601.1"/>
</dbReference>
<gene>
    <name evidence="3" type="primary">nlpI</name>
    <name evidence="3" type="ORF">AB0763_10825</name>
</gene>
<proteinExistence type="predicted"/>
<dbReference type="EMBL" id="CP162601">
    <property type="protein sequence ID" value="XDK24682.1"/>
    <property type="molecule type" value="Genomic_DNA"/>
</dbReference>
<dbReference type="NCBIfam" id="NF008391">
    <property type="entry name" value="PRK11189.1"/>
    <property type="match status" value="1"/>
</dbReference>
<organism evidence="3">
    <name type="scientific">Vibrio sp. HB236076</name>
    <dbReference type="NCBI Taxonomy" id="3232307"/>
    <lineage>
        <taxon>Bacteria</taxon>
        <taxon>Pseudomonadati</taxon>
        <taxon>Pseudomonadota</taxon>
        <taxon>Gammaproteobacteria</taxon>
        <taxon>Vibrionales</taxon>
        <taxon>Vibrionaceae</taxon>
        <taxon>Vibrio</taxon>
    </lineage>
</organism>
<protein>
    <submittedName>
        <fullName evidence="3">Lipoprotein NlpI</fullName>
    </submittedName>
</protein>